<dbReference type="GeneID" id="93458793"/>
<dbReference type="CDD" id="cd08268">
    <property type="entry name" value="MDR2"/>
    <property type="match status" value="1"/>
</dbReference>
<dbReference type="KEGG" id="msb:LJ00_20180"/>
<dbReference type="RefSeq" id="WP_011729524.1">
    <property type="nucleotide sequence ID" value="NC_008596.1"/>
</dbReference>
<gene>
    <name evidence="3" type="ordered locus">MSMEG_4067</name>
</gene>
<name>A0QZL5_MYCS2</name>
<dbReference type="InterPro" id="IPR036291">
    <property type="entry name" value="NAD(P)-bd_dom_sf"/>
</dbReference>
<dbReference type="AlphaFoldDB" id="A0QZL5"/>
<dbReference type="Gene3D" id="3.40.50.720">
    <property type="entry name" value="NAD(P)-binding Rossmann-like Domain"/>
    <property type="match status" value="1"/>
</dbReference>
<dbReference type="SMART" id="SM00829">
    <property type="entry name" value="PKS_ER"/>
    <property type="match status" value="1"/>
</dbReference>
<dbReference type="Proteomes" id="UP000000757">
    <property type="component" value="Chromosome"/>
</dbReference>
<dbReference type="Pfam" id="PF08240">
    <property type="entry name" value="ADH_N"/>
    <property type="match status" value="1"/>
</dbReference>
<dbReference type="PANTHER" id="PTHR44154">
    <property type="entry name" value="QUINONE OXIDOREDUCTASE"/>
    <property type="match status" value="1"/>
</dbReference>
<keyword evidence="1" id="KW-0521">NADP</keyword>
<dbReference type="KEGG" id="msm:MSMEG_4067"/>
<dbReference type="GO" id="GO:0016491">
    <property type="term" value="F:oxidoreductase activity"/>
    <property type="evidence" value="ECO:0007669"/>
    <property type="project" value="InterPro"/>
</dbReference>
<feature type="domain" description="Enoyl reductase (ER)" evidence="2">
    <location>
        <begin position="11"/>
        <end position="323"/>
    </location>
</feature>
<reference evidence="3 4" key="1">
    <citation type="submission" date="2006-10" db="EMBL/GenBank/DDBJ databases">
        <authorList>
            <person name="Fleischmann R.D."/>
            <person name="Dodson R.J."/>
            <person name="Haft D.H."/>
            <person name="Merkel J.S."/>
            <person name="Nelson W.C."/>
            <person name="Fraser C.M."/>
        </authorList>
    </citation>
    <scope>NUCLEOTIDE SEQUENCE [LARGE SCALE GENOMIC DNA]</scope>
    <source>
        <strain evidence="4">ATCC 700084 / mc(2)155</strain>
    </source>
</reference>
<evidence type="ECO:0000256" key="1">
    <source>
        <dbReference type="ARBA" id="ARBA00022857"/>
    </source>
</evidence>
<evidence type="ECO:0000313" key="3">
    <source>
        <dbReference type="EMBL" id="ABK72353.1"/>
    </source>
</evidence>
<dbReference type="SUPFAM" id="SSF51735">
    <property type="entry name" value="NAD(P)-binding Rossmann-fold domains"/>
    <property type="match status" value="1"/>
</dbReference>
<dbReference type="Gene3D" id="3.90.180.10">
    <property type="entry name" value="Medium-chain alcohol dehydrogenases, catalytic domain"/>
    <property type="match status" value="1"/>
</dbReference>
<dbReference type="InterPro" id="IPR051603">
    <property type="entry name" value="Zinc-ADH_QOR/CCCR"/>
</dbReference>
<dbReference type="PANTHER" id="PTHR44154:SF1">
    <property type="entry name" value="QUINONE OXIDOREDUCTASE"/>
    <property type="match status" value="1"/>
</dbReference>
<organism evidence="3 4">
    <name type="scientific">Mycolicibacterium smegmatis (strain ATCC 700084 / mc(2)155)</name>
    <name type="common">Mycobacterium smegmatis</name>
    <dbReference type="NCBI Taxonomy" id="246196"/>
    <lineage>
        <taxon>Bacteria</taxon>
        <taxon>Bacillati</taxon>
        <taxon>Actinomycetota</taxon>
        <taxon>Actinomycetes</taxon>
        <taxon>Mycobacteriales</taxon>
        <taxon>Mycobacteriaceae</taxon>
        <taxon>Mycolicibacterium</taxon>
    </lineage>
</organism>
<proteinExistence type="predicted"/>
<dbReference type="OrthoDB" id="9787435at2"/>
<protein>
    <submittedName>
        <fullName evidence="3">Zinc-containing alcohol dehydrogenase superfamily protein</fullName>
    </submittedName>
</protein>
<evidence type="ECO:0000259" key="2">
    <source>
        <dbReference type="SMART" id="SM00829"/>
    </source>
</evidence>
<evidence type="ECO:0000313" key="4">
    <source>
        <dbReference type="Proteomes" id="UP000000757"/>
    </source>
</evidence>
<dbReference type="InterPro" id="IPR011032">
    <property type="entry name" value="GroES-like_sf"/>
</dbReference>
<dbReference type="eggNOG" id="COG0604">
    <property type="taxonomic scope" value="Bacteria"/>
</dbReference>
<dbReference type="STRING" id="246196.MSMEG_4067"/>
<dbReference type="PaxDb" id="246196-MSMEI_3970"/>
<dbReference type="PATRIC" id="fig|246196.56.peg.4069"/>
<dbReference type="InterPro" id="IPR020843">
    <property type="entry name" value="ER"/>
</dbReference>
<sequence>MAQVVVYDEFGEADVLRIIDEPVGRPGAAEIVVRIEAFGINRLDQMMRAGQYPAPIRLPHARLGVEGAGFVHAVGSAVEGLSVGDRVIITAVPDADIRGTYAEYVTVPAQRVIGWPDGVDLVGAAALWVSYSTAYGALIEKARIRPGDHVLITAASSGVGLAAIQVANQIGAIPLAVTRSPDKKSALLNAGAAAVFTSDVEDVASAAKSYTGGLGVDVIVDSVMGPGLAQLAGAAKAGGTLVTVGWLDPRPASFPMGQLTIYPYASFEHTLDPAAVQRIAAFLRAGLRSGALQPTVDRVFSFADIAEAHRYLEKGQHIGKIVVTHSHDR</sequence>
<dbReference type="SUPFAM" id="SSF50129">
    <property type="entry name" value="GroES-like"/>
    <property type="match status" value="1"/>
</dbReference>
<dbReference type="InterPro" id="IPR013154">
    <property type="entry name" value="ADH-like_N"/>
</dbReference>
<dbReference type="EMBL" id="CP000480">
    <property type="protein sequence ID" value="ABK72353.1"/>
    <property type="molecule type" value="Genomic_DNA"/>
</dbReference>
<dbReference type="Pfam" id="PF13602">
    <property type="entry name" value="ADH_zinc_N_2"/>
    <property type="match status" value="1"/>
</dbReference>
<keyword evidence="4" id="KW-1185">Reference proteome</keyword>
<accession>A0QZL5</accession>